<sequence>MSNNKLQKKILVPQYVRKFQCIAERCEDSCCKGWRIEIDRATYKKYKNLKRGELSLKIDKYVTRNRNMRTSNDRFAKIKMINGKCPFQDESKLCMIQSGLGIDGLSVVCKVYPRIINLVDGCFEKSLTMSCPEAAKLALLNKEKMQFDQYTEEIDIEYNNKNINTREVTGNVLVKYMWDLRIFAISVLQNREYSIEHRLIILGLLCDKIQKMTDCDKNTDVLKVIDQYEGYIKSGILVELIDDMPVNYTVQFRFLKEMVDKKLLMGVSSEEYMQYFEEFLRGIGCVEGAEAELVINNYKKAIEEQYKPFMKMNSHILENYLVNYVFAMVFPYSSTRNLFDSYMMIVINYSMIKMLLAGVALYNDGITPQIATDIIQKFSKVVEHSKEYQYTIERNMLEHKYNTMPYMSVLLKN</sequence>
<proteinExistence type="predicted"/>
<keyword evidence="2" id="KW-1185">Reference proteome</keyword>
<name>A0A7X2T1M0_9CLOT</name>
<dbReference type="AlphaFoldDB" id="A0A7X2T1M0"/>
<evidence type="ECO:0008006" key="3">
    <source>
        <dbReference type="Google" id="ProtNLM"/>
    </source>
</evidence>
<organism evidence="1 2">
    <name type="scientific">Inconstantimicrobium porci</name>
    <dbReference type="NCBI Taxonomy" id="2652291"/>
    <lineage>
        <taxon>Bacteria</taxon>
        <taxon>Bacillati</taxon>
        <taxon>Bacillota</taxon>
        <taxon>Clostridia</taxon>
        <taxon>Eubacteriales</taxon>
        <taxon>Clostridiaceae</taxon>
        <taxon>Inconstantimicrobium</taxon>
    </lineage>
</organism>
<dbReference type="EMBL" id="VULX01000007">
    <property type="protein sequence ID" value="MSR91068.1"/>
    <property type="molecule type" value="Genomic_DNA"/>
</dbReference>
<evidence type="ECO:0000313" key="2">
    <source>
        <dbReference type="Proteomes" id="UP000460287"/>
    </source>
</evidence>
<protein>
    <recommendedName>
        <fullName evidence="3">Lysine-N-methylase</fullName>
    </recommendedName>
</protein>
<evidence type="ECO:0000313" key="1">
    <source>
        <dbReference type="EMBL" id="MSR91068.1"/>
    </source>
</evidence>
<reference evidence="1 2" key="1">
    <citation type="submission" date="2019-08" db="EMBL/GenBank/DDBJ databases">
        <title>In-depth cultivation of the pig gut microbiome towards novel bacterial diversity and tailored functional studies.</title>
        <authorList>
            <person name="Wylensek D."/>
            <person name="Hitch T.C.A."/>
            <person name="Clavel T."/>
        </authorList>
    </citation>
    <scope>NUCLEOTIDE SEQUENCE [LARGE SCALE GENOMIC DNA]</scope>
    <source>
        <strain evidence="1 2">WCA-383-APC-5B</strain>
    </source>
</reference>
<dbReference type="RefSeq" id="WP_154530951.1">
    <property type="nucleotide sequence ID" value="NZ_VULX01000007.1"/>
</dbReference>
<dbReference type="NCBIfam" id="NF038110">
    <property type="entry name" value="Lys_methyl_FliB"/>
    <property type="match status" value="1"/>
</dbReference>
<accession>A0A7X2T1M0</accession>
<gene>
    <name evidence="1" type="ORF">FYJ33_06515</name>
</gene>
<comment type="caution">
    <text evidence="1">The sequence shown here is derived from an EMBL/GenBank/DDBJ whole genome shotgun (WGS) entry which is preliminary data.</text>
</comment>
<dbReference type="Proteomes" id="UP000460287">
    <property type="component" value="Unassembled WGS sequence"/>
</dbReference>